<dbReference type="AlphaFoldDB" id="A0A914RI27"/>
<name>A0A914RI27_PAREQ</name>
<dbReference type="WBParaSite" id="PEQ_0000139701-mRNA-1">
    <property type="protein sequence ID" value="PEQ_0000139701-mRNA-1"/>
    <property type="gene ID" value="PEQ_0000139701"/>
</dbReference>
<evidence type="ECO:0000313" key="2">
    <source>
        <dbReference type="Proteomes" id="UP000887564"/>
    </source>
</evidence>
<reference evidence="3" key="1">
    <citation type="submission" date="2022-11" db="UniProtKB">
        <authorList>
            <consortium name="WormBaseParasite"/>
        </authorList>
    </citation>
    <scope>IDENTIFICATION</scope>
</reference>
<accession>A0A914RI27</accession>
<sequence>MGFAATIKSMEADTSKVKAADEILANDLKRRDEKIERLVIELQNAEADKSIANEEIKRLQSVIEQISSEADQREISSKGIEEITRGSSPFCFIFCPSISVAR</sequence>
<evidence type="ECO:0000256" key="1">
    <source>
        <dbReference type="SAM" id="Coils"/>
    </source>
</evidence>
<proteinExistence type="predicted"/>
<dbReference type="Proteomes" id="UP000887564">
    <property type="component" value="Unplaced"/>
</dbReference>
<evidence type="ECO:0000313" key="3">
    <source>
        <dbReference type="WBParaSite" id="PEQ_0000139701-mRNA-1"/>
    </source>
</evidence>
<feature type="coiled-coil region" evidence="1">
    <location>
        <begin position="25"/>
        <end position="69"/>
    </location>
</feature>
<keyword evidence="1" id="KW-0175">Coiled coil</keyword>
<keyword evidence="2" id="KW-1185">Reference proteome</keyword>
<organism evidence="2 3">
    <name type="scientific">Parascaris equorum</name>
    <name type="common">Equine roundworm</name>
    <dbReference type="NCBI Taxonomy" id="6256"/>
    <lineage>
        <taxon>Eukaryota</taxon>
        <taxon>Metazoa</taxon>
        <taxon>Ecdysozoa</taxon>
        <taxon>Nematoda</taxon>
        <taxon>Chromadorea</taxon>
        <taxon>Rhabditida</taxon>
        <taxon>Spirurina</taxon>
        <taxon>Ascaridomorpha</taxon>
        <taxon>Ascaridoidea</taxon>
        <taxon>Ascarididae</taxon>
        <taxon>Parascaris</taxon>
    </lineage>
</organism>
<protein>
    <submittedName>
        <fullName evidence="3">Uncharacterized protein</fullName>
    </submittedName>
</protein>